<dbReference type="Proteomes" id="UP000193900">
    <property type="component" value="Unassembled WGS sequence"/>
</dbReference>
<feature type="transmembrane region" description="Helical" evidence="7">
    <location>
        <begin position="262"/>
        <end position="284"/>
    </location>
</feature>
<feature type="transmembrane region" description="Helical" evidence="7">
    <location>
        <begin position="136"/>
        <end position="158"/>
    </location>
</feature>
<keyword evidence="4 7" id="KW-0812">Transmembrane</keyword>
<keyword evidence="3" id="KW-1003">Cell membrane</keyword>
<dbReference type="Pfam" id="PF00528">
    <property type="entry name" value="BPD_transp_1"/>
    <property type="match status" value="1"/>
</dbReference>
<dbReference type="InterPro" id="IPR035906">
    <property type="entry name" value="MetI-like_sf"/>
</dbReference>
<comment type="similarity">
    <text evidence="7">Belongs to the binding-protein-dependent transport system permease family.</text>
</comment>
<evidence type="ECO:0000313" key="10">
    <source>
        <dbReference type="Proteomes" id="UP000193900"/>
    </source>
</evidence>
<dbReference type="InterPro" id="IPR000515">
    <property type="entry name" value="MetI-like"/>
</dbReference>
<dbReference type="GO" id="GO:0071916">
    <property type="term" value="F:dipeptide transmembrane transporter activity"/>
    <property type="evidence" value="ECO:0007669"/>
    <property type="project" value="TreeGrafter"/>
</dbReference>
<evidence type="ECO:0000256" key="4">
    <source>
        <dbReference type="ARBA" id="ARBA00022692"/>
    </source>
</evidence>
<dbReference type="AlphaFoldDB" id="A0A1Y5T0Q1"/>
<keyword evidence="5 7" id="KW-1133">Transmembrane helix</keyword>
<dbReference type="PROSITE" id="PS50928">
    <property type="entry name" value="ABC_TM1"/>
    <property type="match status" value="1"/>
</dbReference>
<accession>A0A1Y5T0Q1</accession>
<dbReference type="Gene3D" id="1.10.3720.10">
    <property type="entry name" value="MetI-like"/>
    <property type="match status" value="1"/>
</dbReference>
<name>A0A1Y5T0Q1_9RHOB</name>
<feature type="transmembrane region" description="Helical" evidence="7">
    <location>
        <begin position="12"/>
        <end position="32"/>
    </location>
</feature>
<feature type="transmembrane region" description="Helical" evidence="7">
    <location>
        <begin position="304"/>
        <end position="326"/>
    </location>
</feature>
<evidence type="ECO:0000256" key="3">
    <source>
        <dbReference type="ARBA" id="ARBA00022475"/>
    </source>
</evidence>
<evidence type="ECO:0000256" key="1">
    <source>
        <dbReference type="ARBA" id="ARBA00004651"/>
    </source>
</evidence>
<dbReference type="PANTHER" id="PTHR43163:SF6">
    <property type="entry name" value="DIPEPTIDE TRANSPORT SYSTEM PERMEASE PROTEIN DPPB-RELATED"/>
    <property type="match status" value="1"/>
</dbReference>
<keyword evidence="10" id="KW-1185">Reference proteome</keyword>
<dbReference type="GO" id="GO:0005886">
    <property type="term" value="C:plasma membrane"/>
    <property type="evidence" value="ECO:0007669"/>
    <property type="project" value="UniProtKB-SubCell"/>
</dbReference>
<organism evidence="9 10">
    <name type="scientific">Roseisalinus antarcticus</name>
    <dbReference type="NCBI Taxonomy" id="254357"/>
    <lineage>
        <taxon>Bacteria</taxon>
        <taxon>Pseudomonadati</taxon>
        <taxon>Pseudomonadota</taxon>
        <taxon>Alphaproteobacteria</taxon>
        <taxon>Rhodobacterales</taxon>
        <taxon>Roseobacteraceae</taxon>
        <taxon>Roseisalinus</taxon>
    </lineage>
</organism>
<feature type="transmembrane region" description="Helical" evidence="7">
    <location>
        <begin position="103"/>
        <end position="124"/>
    </location>
</feature>
<feature type="domain" description="ABC transmembrane type-1" evidence="8">
    <location>
        <begin position="97"/>
        <end position="327"/>
    </location>
</feature>
<evidence type="ECO:0000256" key="7">
    <source>
        <dbReference type="RuleBase" id="RU363032"/>
    </source>
</evidence>
<proteinExistence type="inferred from homology"/>
<dbReference type="InterPro" id="IPR045621">
    <property type="entry name" value="BPD_transp_1_N"/>
</dbReference>
<evidence type="ECO:0000313" key="9">
    <source>
        <dbReference type="EMBL" id="SLN53491.1"/>
    </source>
</evidence>
<dbReference type="EMBL" id="FWFZ01000010">
    <property type="protein sequence ID" value="SLN53491.1"/>
    <property type="molecule type" value="Genomic_DNA"/>
</dbReference>
<keyword evidence="6 7" id="KW-0472">Membrane</keyword>
<sequence length="336" mass="36072">MRIAAFIAKRLALLIPVLIGVSIASFFLIRLIPGDPVLLIVPETATEADIAAARERLGLDQPVPVQYLRYLGGVLQGDFGTSIATNRPVAMDLAQRLPVTLELVTLAMLLAVAASVALGVHAARRLNRLGDMVTRIGAIIGNSLPEFWLGIMLILLFYQGLGIAPAPSGRIDSALAVPTVTGLITVDTLLAGRWDSFLNALAHLALPVVTLAVATSAPLIRSVRASAIEVMQSDNYRCAAAHGLPEGRLVNRYLMRQTLTRLPALAALVFGNLIGGSVLIEFVFSWQGLGQWALRGMQVRDYPVIQSFVLVTATAYVLVFLVADIVQAMLDPRVRI</sequence>
<comment type="subcellular location">
    <subcellularLocation>
        <location evidence="1 7">Cell membrane</location>
        <topology evidence="1 7">Multi-pass membrane protein</topology>
    </subcellularLocation>
</comment>
<feature type="transmembrane region" description="Helical" evidence="7">
    <location>
        <begin position="200"/>
        <end position="220"/>
    </location>
</feature>
<keyword evidence="2 7" id="KW-0813">Transport</keyword>
<dbReference type="RefSeq" id="WP_143535535.1">
    <property type="nucleotide sequence ID" value="NZ_FWFZ01000010.1"/>
</dbReference>
<dbReference type="PANTHER" id="PTHR43163">
    <property type="entry name" value="DIPEPTIDE TRANSPORT SYSTEM PERMEASE PROTEIN DPPB-RELATED"/>
    <property type="match status" value="1"/>
</dbReference>
<dbReference type="CDD" id="cd06261">
    <property type="entry name" value="TM_PBP2"/>
    <property type="match status" value="1"/>
</dbReference>
<dbReference type="OrthoDB" id="9807402at2"/>
<dbReference type="SUPFAM" id="SSF161098">
    <property type="entry name" value="MetI-like"/>
    <property type="match status" value="1"/>
</dbReference>
<gene>
    <name evidence="9" type="primary">dppB_4</name>
    <name evidence="9" type="ORF">ROA7023_02375</name>
</gene>
<evidence type="ECO:0000259" key="8">
    <source>
        <dbReference type="PROSITE" id="PS50928"/>
    </source>
</evidence>
<protein>
    <submittedName>
        <fullName evidence="9">Dipeptide transport system permease protein DppB</fullName>
    </submittedName>
</protein>
<reference evidence="9 10" key="1">
    <citation type="submission" date="2017-03" db="EMBL/GenBank/DDBJ databases">
        <authorList>
            <person name="Afonso C.L."/>
            <person name="Miller P.J."/>
            <person name="Scott M.A."/>
            <person name="Spackman E."/>
            <person name="Goraichik I."/>
            <person name="Dimitrov K.M."/>
            <person name="Suarez D.L."/>
            <person name="Swayne D.E."/>
        </authorList>
    </citation>
    <scope>NUCLEOTIDE SEQUENCE [LARGE SCALE GENOMIC DNA]</scope>
    <source>
        <strain evidence="9 10">CECT 7023</strain>
    </source>
</reference>
<dbReference type="Pfam" id="PF19300">
    <property type="entry name" value="BPD_transp_1_N"/>
    <property type="match status" value="1"/>
</dbReference>
<evidence type="ECO:0000256" key="5">
    <source>
        <dbReference type="ARBA" id="ARBA00022989"/>
    </source>
</evidence>
<evidence type="ECO:0000256" key="2">
    <source>
        <dbReference type="ARBA" id="ARBA00022448"/>
    </source>
</evidence>
<evidence type="ECO:0000256" key="6">
    <source>
        <dbReference type="ARBA" id="ARBA00023136"/>
    </source>
</evidence>